<protein>
    <submittedName>
        <fullName evidence="1">Uncharacterized protein</fullName>
    </submittedName>
</protein>
<sequence length="122" mass="14362">MSFSIVQGLKDEWLNKLKTKANRKVCIYYKKEHRKSIVYFQCGYKLAIGGHRDDDHVLIVQKSDFADKTCFTFFLSNENVPRNFNKIPKKYANHLLITQYYEKPCALNYVVSPCNYTPLVKK</sequence>
<dbReference type="VEuPathDB" id="MicrosporidiaDB:VCUG_01176"/>
<accession>L2GVA5</accession>
<dbReference type="STRING" id="948595.L2GVA5"/>
<dbReference type="InParanoid" id="L2GVA5"/>
<evidence type="ECO:0000313" key="2">
    <source>
        <dbReference type="Proteomes" id="UP000011081"/>
    </source>
</evidence>
<name>L2GVA5_VAVCU</name>
<evidence type="ECO:0000313" key="1">
    <source>
        <dbReference type="EMBL" id="ELA47292.1"/>
    </source>
</evidence>
<dbReference type="EMBL" id="GL877420">
    <property type="protein sequence ID" value="ELA47292.1"/>
    <property type="molecule type" value="Genomic_DNA"/>
</dbReference>
<reference evidence="2" key="1">
    <citation type="submission" date="2011-03" db="EMBL/GenBank/DDBJ databases">
        <title>The genome sequence of Vavraia culicis strain floridensis.</title>
        <authorList>
            <consortium name="The Broad Institute Genome Sequencing Platform"/>
            <person name="Cuomo C."/>
            <person name="Becnel J."/>
            <person name="Sanscrainte N."/>
            <person name="Young S.K."/>
            <person name="Zeng Q."/>
            <person name="Gargeya S."/>
            <person name="Fitzgerald M."/>
            <person name="Haas B."/>
            <person name="Abouelleil A."/>
            <person name="Alvarado L."/>
            <person name="Arachchi H.M."/>
            <person name="Berlin A."/>
            <person name="Chapman S.B."/>
            <person name="Gearin G."/>
            <person name="Goldberg J."/>
            <person name="Griggs A."/>
            <person name="Gujja S."/>
            <person name="Hansen M."/>
            <person name="Heiman D."/>
            <person name="Howarth C."/>
            <person name="Larimer J."/>
            <person name="Lui A."/>
            <person name="MacDonald P.J.P."/>
            <person name="McCowen C."/>
            <person name="Montmayeur A."/>
            <person name="Murphy C."/>
            <person name="Neiman D."/>
            <person name="Pearson M."/>
            <person name="Priest M."/>
            <person name="Roberts A."/>
            <person name="Saif S."/>
            <person name="Shea T."/>
            <person name="Sisk P."/>
            <person name="Stolte C."/>
            <person name="Sykes S."/>
            <person name="Wortman J."/>
            <person name="Nusbaum C."/>
            <person name="Birren B."/>
        </authorList>
    </citation>
    <scope>NUCLEOTIDE SEQUENCE [LARGE SCALE GENOMIC DNA]</scope>
    <source>
        <strain evidence="2">floridensis</strain>
    </source>
</reference>
<dbReference type="AlphaFoldDB" id="L2GVA5"/>
<dbReference type="GeneID" id="19879057"/>
<dbReference type="RefSeq" id="XP_008074195.1">
    <property type="nucleotide sequence ID" value="XM_008076004.1"/>
</dbReference>
<keyword evidence="2" id="KW-1185">Reference proteome</keyword>
<gene>
    <name evidence="1" type="ORF">VCUG_01176</name>
</gene>
<dbReference type="HOGENOM" id="CLU_2028482_0_0_1"/>
<proteinExistence type="predicted"/>
<organism evidence="1 2">
    <name type="scientific">Vavraia culicis (isolate floridensis)</name>
    <name type="common">Microsporidian parasite</name>
    <dbReference type="NCBI Taxonomy" id="948595"/>
    <lineage>
        <taxon>Eukaryota</taxon>
        <taxon>Fungi</taxon>
        <taxon>Fungi incertae sedis</taxon>
        <taxon>Microsporidia</taxon>
        <taxon>Pleistophoridae</taxon>
        <taxon>Vavraia</taxon>
    </lineage>
</organism>
<dbReference type="Proteomes" id="UP000011081">
    <property type="component" value="Unassembled WGS sequence"/>
</dbReference>